<feature type="transmembrane region" description="Helical" evidence="1">
    <location>
        <begin position="78"/>
        <end position="100"/>
    </location>
</feature>
<sequence length="106" mass="12599">MKIWSLFLIQLLEAIFILAIGYMLTDYVLKPMYVNYGITFIGNVWVNWVSVSYFVFFLYTVVRAWLGLRRNLAYFTKRITSVLFTVLFFCSVYVMIIPFVKGYNPF</sequence>
<dbReference type="RefSeq" id="WP_235119972.1">
    <property type="nucleotide sequence ID" value="NZ_CP090978.1"/>
</dbReference>
<gene>
    <name evidence="2" type="ORF">L0M14_29630</name>
</gene>
<evidence type="ECO:0000256" key="1">
    <source>
        <dbReference type="SAM" id="Phobius"/>
    </source>
</evidence>
<feature type="transmembrane region" description="Helical" evidence="1">
    <location>
        <begin position="7"/>
        <end position="25"/>
    </location>
</feature>
<reference evidence="2 3" key="1">
    <citation type="journal article" date="2024" name="Int. J. Syst. Evol. Microbiol.">
        <title>Paenibacillus hexagrammi sp. nov., a novel bacterium isolated from the gut content of Hexagrammos agrammus.</title>
        <authorList>
            <person name="Jung H.K."/>
            <person name="Kim D.G."/>
            <person name="Zin H."/>
            <person name="Park J."/>
            <person name="Jung H."/>
            <person name="Kim Y.O."/>
            <person name="Kong H.J."/>
            <person name="Kim J.W."/>
            <person name="Kim Y.S."/>
        </authorList>
    </citation>
    <scope>NUCLEOTIDE SEQUENCE [LARGE SCALE GENOMIC DNA]</scope>
    <source>
        <strain evidence="2 3">YPD9-1</strain>
    </source>
</reference>
<accession>A0ABY3SHU7</accession>
<keyword evidence="1" id="KW-0472">Membrane</keyword>
<keyword evidence="3" id="KW-1185">Reference proteome</keyword>
<evidence type="ECO:0000313" key="3">
    <source>
        <dbReference type="Proteomes" id="UP001649230"/>
    </source>
</evidence>
<keyword evidence="1" id="KW-1133">Transmembrane helix</keyword>
<dbReference type="Proteomes" id="UP001649230">
    <property type="component" value="Chromosome"/>
</dbReference>
<name>A0ABY3SHU7_9BACL</name>
<organism evidence="2 3">
    <name type="scientific">Paenibacillus hexagrammi</name>
    <dbReference type="NCBI Taxonomy" id="2908839"/>
    <lineage>
        <taxon>Bacteria</taxon>
        <taxon>Bacillati</taxon>
        <taxon>Bacillota</taxon>
        <taxon>Bacilli</taxon>
        <taxon>Bacillales</taxon>
        <taxon>Paenibacillaceae</taxon>
        <taxon>Paenibacillus</taxon>
    </lineage>
</organism>
<feature type="transmembrane region" description="Helical" evidence="1">
    <location>
        <begin position="45"/>
        <end position="66"/>
    </location>
</feature>
<protein>
    <submittedName>
        <fullName evidence="2">Uncharacterized protein</fullName>
    </submittedName>
</protein>
<dbReference type="EMBL" id="CP090978">
    <property type="protein sequence ID" value="UJF33599.1"/>
    <property type="molecule type" value="Genomic_DNA"/>
</dbReference>
<keyword evidence="1" id="KW-0812">Transmembrane</keyword>
<proteinExistence type="predicted"/>
<evidence type="ECO:0000313" key="2">
    <source>
        <dbReference type="EMBL" id="UJF33599.1"/>
    </source>
</evidence>